<feature type="transmembrane region" description="Helical" evidence="1">
    <location>
        <begin position="21"/>
        <end position="40"/>
    </location>
</feature>
<dbReference type="AlphaFoldDB" id="S1N6P3"/>
<sequence length="255" mass="29748">MKIVFKNEWKKMKLSRLPLGTLLFLLALDIFLTIFLSLYAYPHSFMPKLNEIVTNFSLLFRTLIPIIFVINYFKEYQQKTIRAILVRPISKIQFLLSKFFTIVLYTIIAEILICIISFILTFTLNEFEYTYFIHYLPEFIVNLTNNFLQTIYILCLILLISVIFQSMYVSTASVVILFILNQVMNGSLYANTKVENILAFSPFGLTTLANPFKQNYYGFSYSLSSYFLQIAILCLYCIIVLAISSIIFNKKEIQV</sequence>
<dbReference type="STRING" id="1121865.OMW_00598"/>
<feature type="transmembrane region" description="Helical" evidence="1">
    <location>
        <begin position="139"/>
        <end position="160"/>
    </location>
</feature>
<keyword evidence="3" id="KW-1185">Reference proteome</keyword>
<comment type="caution">
    <text evidence="2">The sequence shown here is derived from an EMBL/GenBank/DDBJ whole genome shotgun (WGS) entry which is preliminary data.</text>
</comment>
<keyword evidence="1" id="KW-1133">Transmembrane helix</keyword>
<dbReference type="Proteomes" id="UP000014113">
    <property type="component" value="Unassembled WGS sequence"/>
</dbReference>
<reference evidence="2 3" key="1">
    <citation type="submission" date="2013-03" db="EMBL/GenBank/DDBJ databases">
        <title>The Genome Sequence of Enterococcus columbae ATCC_51263 (PacBio/Illumina hybrid assembly).</title>
        <authorList>
            <consortium name="The Broad Institute Genomics Platform"/>
            <consortium name="The Broad Institute Genome Sequencing Center for Infectious Disease"/>
            <person name="Earl A."/>
            <person name="Russ C."/>
            <person name="Gilmore M."/>
            <person name="Surin D."/>
            <person name="Walker B."/>
            <person name="Young S."/>
            <person name="Zeng Q."/>
            <person name="Gargeya S."/>
            <person name="Fitzgerald M."/>
            <person name="Haas B."/>
            <person name="Abouelleil A."/>
            <person name="Allen A.W."/>
            <person name="Alvarado L."/>
            <person name="Arachchi H.M."/>
            <person name="Berlin A.M."/>
            <person name="Chapman S.B."/>
            <person name="Gainer-Dewar J."/>
            <person name="Goldberg J."/>
            <person name="Griggs A."/>
            <person name="Gujja S."/>
            <person name="Hansen M."/>
            <person name="Howarth C."/>
            <person name="Imamovic A."/>
            <person name="Ireland A."/>
            <person name="Larimer J."/>
            <person name="McCowan C."/>
            <person name="Murphy C."/>
            <person name="Pearson M."/>
            <person name="Poon T.W."/>
            <person name="Priest M."/>
            <person name="Roberts A."/>
            <person name="Saif S."/>
            <person name="Shea T."/>
            <person name="Sisk P."/>
            <person name="Sykes S."/>
            <person name="Wortman J."/>
            <person name="Nusbaum C."/>
            <person name="Birren B."/>
        </authorList>
    </citation>
    <scope>NUCLEOTIDE SEQUENCE [LARGE SCALE GENOMIC DNA]</scope>
    <source>
        <strain evidence="2 3">ATCC 51263</strain>
    </source>
</reference>
<keyword evidence="1" id="KW-0812">Transmembrane</keyword>
<feature type="transmembrane region" description="Helical" evidence="1">
    <location>
        <begin position="167"/>
        <end position="184"/>
    </location>
</feature>
<evidence type="ECO:0000256" key="1">
    <source>
        <dbReference type="SAM" id="Phobius"/>
    </source>
</evidence>
<dbReference type="PANTHER" id="PTHR37305:SF1">
    <property type="entry name" value="MEMBRANE PROTEIN"/>
    <property type="match status" value="1"/>
</dbReference>
<dbReference type="RefSeq" id="WP_016182761.1">
    <property type="nucleotide sequence ID" value="NZ_JXKI01000006.1"/>
</dbReference>
<feature type="transmembrane region" description="Helical" evidence="1">
    <location>
        <begin position="52"/>
        <end position="73"/>
    </location>
</feature>
<gene>
    <name evidence="2" type="ORF">I568_01196</name>
</gene>
<feature type="transmembrane region" description="Helical" evidence="1">
    <location>
        <begin position="94"/>
        <end position="119"/>
    </location>
</feature>
<proteinExistence type="predicted"/>
<evidence type="ECO:0000313" key="2">
    <source>
        <dbReference type="EMBL" id="EOW84700.1"/>
    </source>
</evidence>
<dbReference type="PANTHER" id="PTHR37305">
    <property type="entry name" value="INTEGRAL MEMBRANE PROTEIN-RELATED"/>
    <property type="match status" value="1"/>
</dbReference>
<dbReference type="PATRIC" id="fig|1121865.3.peg.589"/>
<feature type="transmembrane region" description="Helical" evidence="1">
    <location>
        <begin position="226"/>
        <end position="248"/>
    </location>
</feature>
<accession>S1N6P3</accession>
<protein>
    <submittedName>
        <fullName evidence="2">Uncharacterized protein</fullName>
    </submittedName>
</protein>
<organism evidence="2 3">
    <name type="scientific">Enterococcus columbae DSM 7374 = ATCC 51263</name>
    <dbReference type="NCBI Taxonomy" id="1121865"/>
    <lineage>
        <taxon>Bacteria</taxon>
        <taxon>Bacillati</taxon>
        <taxon>Bacillota</taxon>
        <taxon>Bacilli</taxon>
        <taxon>Lactobacillales</taxon>
        <taxon>Enterococcaceae</taxon>
        <taxon>Enterococcus</taxon>
    </lineage>
</organism>
<keyword evidence="1" id="KW-0472">Membrane</keyword>
<dbReference type="Pfam" id="PF12730">
    <property type="entry name" value="ABC2_membrane_4"/>
    <property type="match status" value="1"/>
</dbReference>
<name>S1N6P3_9ENTE</name>
<dbReference type="EMBL" id="ASWJ01000004">
    <property type="protein sequence ID" value="EOW84700.1"/>
    <property type="molecule type" value="Genomic_DNA"/>
</dbReference>
<evidence type="ECO:0000313" key="3">
    <source>
        <dbReference type="Proteomes" id="UP000014113"/>
    </source>
</evidence>